<comment type="caution">
    <text evidence="1">The sequence shown here is derived from an EMBL/GenBank/DDBJ whole genome shotgun (WGS) entry which is preliminary data.</text>
</comment>
<gene>
    <name evidence="1" type="ORF">BIW11_01301</name>
</gene>
<feature type="non-terminal residue" evidence="1">
    <location>
        <position position="41"/>
    </location>
</feature>
<sequence length="41" mass="4788">MFRRRFIDIGANITDGMFRGVYHGTKKHADDFEAVCERAKQ</sequence>
<dbReference type="InParanoid" id="A0A1V9XGH7"/>
<accession>A0A1V9XGH7</accession>
<protein>
    <submittedName>
        <fullName evidence="1">Uncharacterized protein</fullName>
    </submittedName>
</protein>
<dbReference type="Proteomes" id="UP000192247">
    <property type="component" value="Unassembled WGS sequence"/>
</dbReference>
<evidence type="ECO:0000313" key="2">
    <source>
        <dbReference type="Proteomes" id="UP000192247"/>
    </source>
</evidence>
<dbReference type="EMBL" id="MNPL01011728">
    <property type="protein sequence ID" value="OQR72462.1"/>
    <property type="molecule type" value="Genomic_DNA"/>
</dbReference>
<dbReference type="AlphaFoldDB" id="A0A1V9XGH7"/>
<organism evidence="1 2">
    <name type="scientific">Tropilaelaps mercedesae</name>
    <dbReference type="NCBI Taxonomy" id="418985"/>
    <lineage>
        <taxon>Eukaryota</taxon>
        <taxon>Metazoa</taxon>
        <taxon>Ecdysozoa</taxon>
        <taxon>Arthropoda</taxon>
        <taxon>Chelicerata</taxon>
        <taxon>Arachnida</taxon>
        <taxon>Acari</taxon>
        <taxon>Parasitiformes</taxon>
        <taxon>Mesostigmata</taxon>
        <taxon>Gamasina</taxon>
        <taxon>Dermanyssoidea</taxon>
        <taxon>Laelapidae</taxon>
        <taxon>Tropilaelaps</taxon>
    </lineage>
</organism>
<proteinExistence type="predicted"/>
<reference evidence="1 2" key="1">
    <citation type="journal article" date="2017" name="Gigascience">
        <title>Draft genome of the honey bee ectoparasitic mite, Tropilaelaps mercedesae, is shaped by the parasitic life history.</title>
        <authorList>
            <person name="Dong X."/>
            <person name="Armstrong S.D."/>
            <person name="Xia D."/>
            <person name="Makepeace B.L."/>
            <person name="Darby A.C."/>
            <person name="Kadowaki T."/>
        </authorList>
    </citation>
    <scope>NUCLEOTIDE SEQUENCE [LARGE SCALE GENOMIC DNA]</scope>
    <source>
        <strain evidence="1">Wuxi-XJTLU</strain>
    </source>
</reference>
<dbReference type="Gene3D" id="3.20.20.140">
    <property type="entry name" value="Metal-dependent hydrolases"/>
    <property type="match status" value="1"/>
</dbReference>
<dbReference type="OrthoDB" id="6079689at2759"/>
<keyword evidence="2" id="KW-1185">Reference proteome</keyword>
<name>A0A1V9XGH7_9ACAR</name>
<evidence type="ECO:0000313" key="1">
    <source>
        <dbReference type="EMBL" id="OQR72462.1"/>
    </source>
</evidence>